<dbReference type="Proteomes" id="UP001243009">
    <property type="component" value="Unassembled WGS sequence"/>
</dbReference>
<organism evidence="2 3">
    <name type="scientific">Paracraurococcus lichenis</name>
    <dbReference type="NCBI Taxonomy" id="3064888"/>
    <lineage>
        <taxon>Bacteria</taxon>
        <taxon>Pseudomonadati</taxon>
        <taxon>Pseudomonadota</taxon>
        <taxon>Alphaproteobacteria</taxon>
        <taxon>Acetobacterales</taxon>
        <taxon>Roseomonadaceae</taxon>
        <taxon>Paracraurococcus</taxon>
    </lineage>
</organism>
<accession>A0ABT9E9L8</accession>
<dbReference type="SUPFAM" id="SSF63829">
    <property type="entry name" value="Calcium-dependent phosphotriesterase"/>
    <property type="match status" value="1"/>
</dbReference>
<dbReference type="EMBL" id="JAUTWS010000062">
    <property type="protein sequence ID" value="MDO9712896.1"/>
    <property type="molecule type" value="Genomic_DNA"/>
</dbReference>
<sequence length="706" mass="76199">MSTAAFLPPPARPPHDPLVMRLSRRDGWRLAVPGDGIEADAGDGALVLAPEKDDAGGLGNAAGTLGGLVPPRHVALGLDGTLHLLDIAGGRVLRFDPCACRFAPLPCLVPPGSKLRAIAVGEDRLYIAAGNAVLVLHRQHLALLAKLAPPGGAAWEPAALAVDTRDRIWVADPATGTLHLFDRMGRHRRVAEGLGDVRALAIDCDGRVIAGSGGVARVIAVDGTVEERAERPEALAGRLPSLPFALDARGHLALGLLCRAWGASITGDGLFDARGEPVPGALVPCRRGRAARGRVLTKPLDSRIQGCVWHRLLVTVELPRGTRLSLRARTAELDLPQEMVADPEDAAWTPCGPFVDNVKEALILAPPGRFLWLEITLEGPGEVTPRLWEIALEFPRISLRRFLPGVWGEEPVSAEFTDRFLAVFDSGFRSIEDQVDRIAELFDPRTAPASSPRRGRPDVLAWLASWVGLDGALAGLPEAERRRLLRAAPALATLRGTPEGLRRMLLLHLGLDAPATCRPATPCPGGPACGLPEPCPWQPPMLVLEHWRLRRWLVLGHGRLGEGSRLWGERILGRSRLGDNAQADVTRLATERDPLRDPFHLHAHRFSVFLPAARARRPADRRRLERLIAAEAPAHTQASIQWVEPRMRLGIQATLGFDSALGTWPGRPLTLDQDRLGQATRIGGARPRAGFTLGRDARAGQATRLG</sequence>
<dbReference type="RefSeq" id="WP_305107758.1">
    <property type="nucleotide sequence ID" value="NZ_JAUTWS010000062.1"/>
</dbReference>
<reference evidence="2 3" key="1">
    <citation type="submission" date="2023-08" db="EMBL/GenBank/DDBJ databases">
        <title>The draft genome sequence of Paracraurococcus sp. LOR1-02.</title>
        <authorList>
            <person name="Kingkaew E."/>
            <person name="Tanasupawat S."/>
        </authorList>
    </citation>
    <scope>NUCLEOTIDE SEQUENCE [LARGE SCALE GENOMIC DNA]</scope>
    <source>
        <strain evidence="2 3">LOR1-02</strain>
    </source>
</reference>
<name>A0ABT9E9L8_9PROT</name>
<comment type="caution">
    <text evidence="2">The sequence shown here is derived from an EMBL/GenBank/DDBJ whole genome shotgun (WGS) entry which is preliminary data.</text>
</comment>
<dbReference type="Pfam" id="PF09684">
    <property type="entry name" value="Tail_P2_I"/>
    <property type="match status" value="1"/>
</dbReference>
<keyword evidence="3" id="KW-1185">Reference proteome</keyword>
<dbReference type="Gene3D" id="2.120.10.30">
    <property type="entry name" value="TolB, C-terminal domain"/>
    <property type="match status" value="1"/>
</dbReference>
<dbReference type="InterPro" id="IPR011042">
    <property type="entry name" value="6-blade_b-propeller_TolB-like"/>
</dbReference>
<evidence type="ECO:0000256" key="1">
    <source>
        <dbReference type="SAM" id="MobiDB-lite"/>
    </source>
</evidence>
<evidence type="ECO:0000313" key="3">
    <source>
        <dbReference type="Proteomes" id="UP001243009"/>
    </source>
</evidence>
<proteinExistence type="predicted"/>
<feature type="region of interest" description="Disordered" evidence="1">
    <location>
        <begin position="687"/>
        <end position="706"/>
    </location>
</feature>
<protein>
    <submittedName>
        <fullName evidence="2">Phage tail protein</fullName>
    </submittedName>
</protein>
<dbReference type="NCBIfam" id="TIGR02242">
    <property type="entry name" value="tail_TIGR02242"/>
    <property type="match status" value="1"/>
</dbReference>
<dbReference type="InterPro" id="IPR006521">
    <property type="entry name" value="Tail_protein_I"/>
</dbReference>
<evidence type="ECO:0000313" key="2">
    <source>
        <dbReference type="EMBL" id="MDO9712896.1"/>
    </source>
</evidence>
<dbReference type="InterPro" id="IPR011748">
    <property type="entry name" value="Unchr_phage_tail-like"/>
</dbReference>
<gene>
    <name evidence="2" type="ORF">Q7A36_31500</name>
</gene>